<evidence type="ECO:0000313" key="3">
    <source>
        <dbReference type="Proteomes" id="UP001601948"/>
    </source>
</evidence>
<sequence length="172" mass="18635">MAHDFSRGDVADLMEEVQSQLQSIARLQQQRTALIGKATVRGGRVTVVVNADGAVIETKFGRGVEDLEYAELARAVTQAAQEATADVRRQSEELLAPFQQERARLPKLSDLVEGMPDLSGQMPAPTHAPMSKPDSLERATAADTDSAAMTFSNVEPLDNVKSRKRGVTDSGW</sequence>
<organism evidence="2 3">
    <name type="scientific">Nocardia suismassiliense</name>
    <dbReference type="NCBI Taxonomy" id="2077092"/>
    <lineage>
        <taxon>Bacteria</taxon>
        <taxon>Bacillati</taxon>
        <taxon>Actinomycetota</taxon>
        <taxon>Actinomycetes</taxon>
        <taxon>Mycobacteriales</taxon>
        <taxon>Nocardiaceae</taxon>
        <taxon>Nocardia</taxon>
    </lineage>
</organism>
<feature type="region of interest" description="Disordered" evidence="1">
    <location>
        <begin position="115"/>
        <end position="150"/>
    </location>
</feature>
<evidence type="ECO:0000313" key="2">
    <source>
        <dbReference type="EMBL" id="MFF3224969.1"/>
    </source>
</evidence>
<dbReference type="InterPro" id="IPR036894">
    <property type="entry name" value="YbaB-like_sf"/>
</dbReference>
<dbReference type="Pfam" id="PF02575">
    <property type="entry name" value="YbaB_DNA_bd"/>
    <property type="match status" value="1"/>
</dbReference>
<dbReference type="Gene3D" id="3.30.1310.10">
    <property type="entry name" value="Nucleoid-associated protein YbaB-like domain"/>
    <property type="match status" value="1"/>
</dbReference>
<accession>A0ABW6QUQ4</accession>
<dbReference type="InterPro" id="IPR004401">
    <property type="entry name" value="YbaB/EbfC"/>
</dbReference>
<name>A0ABW6QUQ4_9NOCA</name>
<evidence type="ECO:0000256" key="1">
    <source>
        <dbReference type="SAM" id="MobiDB-lite"/>
    </source>
</evidence>
<protein>
    <submittedName>
        <fullName evidence="2">YbaB/EbfC family nucleoid-associated protein</fullName>
    </submittedName>
</protein>
<feature type="compositionally biased region" description="Low complexity" evidence="1">
    <location>
        <begin position="139"/>
        <end position="148"/>
    </location>
</feature>
<comment type="caution">
    <text evidence="2">The sequence shown here is derived from an EMBL/GenBank/DDBJ whole genome shotgun (WGS) entry which is preliminary data.</text>
</comment>
<reference evidence="2 3" key="1">
    <citation type="submission" date="2024-10" db="EMBL/GenBank/DDBJ databases">
        <title>The Natural Products Discovery Center: Release of the First 8490 Sequenced Strains for Exploring Actinobacteria Biosynthetic Diversity.</title>
        <authorList>
            <person name="Kalkreuter E."/>
            <person name="Kautsar S.A."/>
            <person name="Yang D."/>
            <person name="Bader C.D."/>
            <person name="Teijaro C.N."/>
            <person name="Fluegel L."/>
            <person name="Davis C.M."/>
            <person name="Simpson J.R."/>
            <person name="Lauterbach L."/>
            <person name="Steele A.D."/>
            <person name="Gui C."/>
            <person name="Meng S."/>
            <person name="Li G."/>
            <person name="Viehrig K."/>
            <person name="Ye F."/>
            <person name="Su P."/>
            <person name="Kiefer A.F."/>
            <person name="Nichols A."/>
            <person name="Cepeda A.J."/>
            <person name="Yan W."/>
            <person name="Fan B."/>
            <person name="Jiang Y."/>
            <person name="Adhikari A."/>
            <person name="Zheng C.-J."/>
            <person name="Schuster L."/>
            <person name="Cowan T.M."/>
            <person name="Smanski M.J."/>
            <person name="Chevrette M.G."/>
            <person name="De Carvalho L.P.S."/>
            <person name="Shen B."/>
        </authorList>
    </citation>
    <scope>NUCLEOTIDE SEQUENCE [LARGE SCALE GENOMIC DNA]</scope>
    <source>
        <strain evidence="2 3">NPDC003040</strain>
    </source>
</reference>
<dbReference type="EMBL" id="JBIAPI010000004">
    <property type="protein sequence ID" value="MFF3224969.1"/>
    <property type="molecule type" value="Genomic_DNA"/>
</dbReference>
<gene>
    <name evidence="2" type="ORF">ACFYV7_19410</name>
</gene>
<keyword evidence="3" id="KW-1185">Reference proteome</keyword>
<proteinExistence type="predicted"/>
<dbReference type="SUPFAM" id="SSF82607">
    <property type="entry name" value="YbaB-like"/>
    <property type="match status" value="1"/>
</dbReference>
<dbReference type="Proteomes" id="UP001601948">
    <property type="component" value="Unassembled WGS sequence"/>
</dbReference>
<dbReference type="RefSeq" id="WP_387719148.1">
    <property type="nucleotide sequence ID" value="NZ_JBIAPI010000004.1"/>
</dbReference>